<evidence type="ECO:0000313" key="3">
    <source>
        <dbReference type="EMBL" id="TBU25418.1"/>
    </source>
</evidence>
<dbReference type="Proteomes" id="UP000292957">
    <property type="component" value="Unassembled WGS sequence"/>
</dbReference>
<proteinExistence type="predicted"/>
<sequence>MALGSPSNVCRALLTDGKTRCSVALPFEGLSCATHRTAYDASYQNYKEAEREVEESRKAARLSRREVRRLLLHEIDPRMQKVRVHVDALSKELALREEHILRFIGTPDIGHCQRLERLRRQVTHHCGILQALRERNRRLCQGTKRYTPARRTLGTSGSRVASPAPRSARKRRGPRPREELRAKAREEGCQRLLEERERQHSAVVDAAKRRNETHTRDEEAFLRDSEAAILLSQMEQHDAMNMQRAGIEEPMRHSHAEYSAPEDARYEDVDRYCTETRSDRSLDESIDCSESAIQQPHVTSDALIPMKDERSSPTSTICQSPVKQVLDLNPHGQLSDDAERTNSIQEDADMQEQYALPSPETILEEESVVYREVETTWMGDIAPLQSGSNEVGVRPAGNSETLASYSQPSNTSFYIRSRPGMSWAHDESWEGWEDRGAGSGGRRGRDTVKRYVRQLLSTAFKVSLL</sequence>
<protein>
    <submittedName>
        <fullName evidence="3">Uncharacterized protein</fullName>
    </submittedName>
</protein>
<dbReference type="AlphaFoldDB" id="A0A4Q9MFU1"/>
<keyword evidence="1" id="KW-0175">Coiled coil</keyword>
<reference evidence="3" key="1">
    <citation type="submission" date="2019-01" db="EMBL/GenBank/DDBJ databases">
        <title>Draft genome sequences of three monokaryotic isolates of the white-rot basidiomycete fungus Dichomitus squalens.</title>
        <authorList>
            <consortium name="DOE Joint Genome Institute"/>
            <person name="Lopez S.C."/>
            <person name="Andreopoulos B."/>
            <person name="Pangilinan J."/>
            <person name="Lipzen A."/>
            <person name="Riley R."/>
            <person name="Ahrendt S."/>
            <person name="Ng V."/>
            <person name="Barry K."/>
            <person name="Daum C."/>
            <person name="Grigoriev I.V."/>
            <person name="Hilden K.S."/>
            <person name="Makela M.R."/>
            <person name="de Vries R.P."/>
        </authorList>
    </citation>
    <scope>NUCLEOTIDE SEQUENCE [LARGE SCALE GENOMIC DNA]</scope>
    <source>
        <strain evidence="3">OM18370.1</strain>
    </source>
</reference>
<organism evidence="3">
    <name type="scientific">Dichomitus squalens</name>
    <dbReference type="NCBI Taxonomy" id="114155"/>
    <lineage>
        <taxon>Eukaryota</taxon>
        <taxon>Fungi</taxon>
        <taxon>Dikarya</taxon>
        <taxon>Basidiomycota</taxon>
        <taxon>Agaricomycotina</taxon>
        <taxon>Agaricomycetes</taxon>
        <taxon>Polyporales</taxon>
        <taxon>Polyporaceae</taxon>
        <taxon>Dichomitus</taxon>
    </lineage>
</organism>
<feature type="region of interest" description="Disordered" evidence="2">
    <location>
        <begin position="147"/>
        <end position="184"/>
    </location>
</feature>
<evidence type="ECO:0000256" key="2">
    <source>
        <dbReference type="SAM" id="MobiDB-lite"/>
    </source>
</evidence>
<dbReference type="EMBL" id="ML143461">
    <property type="protein sequence ID" value="TBU25418.1"/>
    <property type="molecule type" value="Genomic_DNA"/>
</dbReference>
<evidence type="ECO:0000256" key="1">
    <source>
        <dbReference type="SAM" id="Coils"/>
    </source>
</evidence>
<feature type="compositionally biased region" description="Low complexity" evidence="2">
    <location>
        <begin position="156"/>
        <end position="166"/>
    </location>
</feature>
<gene>
    <name evidence="3" type="ORF">BD311DRAFT_498029</name>
</gene>
<dbReference type="OrthoDB" id="2756263at2759"/>
<name>A0A4Q9MFU1_9APHY</name>
<feature type="compositionally biased region" description="Basic and acidic residues" evidence="2">
    <location>
        <begin position="175"/>
        <end position="184"/>
    </location>
</feature>
<accession>A0A4Q9MFU1</accession>
<feature type="coiled-coil region" evidence="1">
    <location>
        <begin position="39"/>
        <end position="66"/>
    </location>
</feature>